<dbReference type="AlphaFoldDB" id="A0A9N9DUA6"/>
<feature type="compositionally biased region" description="Basic and acidic residues" evidence="1">
    <location>
        <begin position="9"/>
        <end position="18"/>
    </location>
</feature>
<evidence type="ECO:0000256" key="1">
    <source>
        <dbReference type="SAM" id="MobiDB-lite"/>
    </source>
</evidence>
<protein>
    <submittedName>
        <fullName evidence="2">2493_t:CDS:1</fullName>
    </submittedName>
</protein>
<name>A0A9N9DUA6_9GLOM</name>
<organism evidence="2 3">
    <name type="scientific">Paraglomus brasilianum</name>
    <dbReference type="NCBI Taxonomy" id="144538"/>
    <lineage>
        <taxon>Eukaryota</taxon>
        <taxon>Fungi</taxon>
        <taxon>Fungi incertae sedis</taxon>
        <taxon>Mucoromycota</taxon>
        <taxon>Glomeromycotina</taxon>
        <taxon>Glomeromycetes</taxon>
        <taxon>Paraglomerales</taxon>
        <taxon>Paraglomeraceae</taxon>
        <taxon>Paraglomus</taxon>
    </lineage>
</organism>
<gene>
    <name evidence="2" type="ORF">PBRASI_LOCUS10352</name>
</gene>
<evidence type="ECO:0000313" key="2">
    <source>
        <dbReference type="EMBL" id="CAG8652805.1"/>
    </source>
</evidence>
<dbReference type="EMBL" id="CAJVPI010003001">
    <property type="protein sequence ID" value="CAG8652805.1"/>
    <property type="molecule type" value="Genomic_DNA"/>
</dbReference>
<reference evidence="2" key="1">
    <citation type="submission" date="2021-06" db="EMBL/GenBank/DDBJ databases">
        <authorList>
            <person name="Kallberg Y."/>
            <person name="Tangrot J."/>
            <person name="Rosling A."/>
        </authorList>
    </citation>
    <scope>NUCLEOTIDE SEQUENCE</scope>
    <source>
        <strain evidence="2">BR232B</strain>
    </source>
</reference>
<feature type="region of interest" description="Disordered" evidence="1">
    <location>
        <begin position="1"/>
        <end position="27"/>
    </location>
</feature>
<dbReference type="Proteomes" id="UP000789739">
    <property type="component" value="Unassembled WGS sequence"/>
</dbReference>
<accession>A0A9N9DUA6</accession>
<feature type="non-terminal residue" evidence="2">
    <location>
        <position position="1"/>
    </location>
</feature>
<proteinExistence type="predicted"/>
<comment type="caution">
    <text evidence="2">The sequence shown here is derived from an EMBL/GenBank/DDBJ whole genome shotgun (WGS) entry which is preliminary data.</text>
</comment>
<evidence type="ECO:0000313" key="3">
    <source>
        <dbReference type="Proteomes" id="UP000789739"/>
    </source>
</evidence>
<keyword evidence="3" id="KW-1185">Reference proteome</keyword>
<sequence length="101" mass="11447">FDNVDGGDDDNRSDHDSGFENDIASPRIHYSIEPMELMIPLEEETTISIHSDDTIIDEYRDGRYPEYIQDIQPNPLDIIVMTKSQSDLEVTSATLSVTKTN</sequence>